<reference evidence="8 9" key="1">
    <citation type="submission" date="2019-06" db="EMBL/GenBank/DDBJ databases">
        <title>Complete genome sequence of Ensifer mexicanus ITTG R7 isolated from nodules of Acacia angustissima (Mill.) Kuntze.</title>
        <authorList>
            <person name="Rincon-Rosales R."/>
            <person name="Rogel M.A."/>
            <person name="Guerrero G."/>
            <person name="Rincon-Molina C.I."/>
            <person name="Lopez-Lopez A."/>
            <person name="Martinez-Romero E."/>
        </authorList>
    </citation>
    <scope>NUCLEOTIDE SEQUENCE [LARGE SCALE GENOMIC DNA]</scope>
    <source>
        <strain evidence="8 9">ITTG R7</strain>
        <plasmid evidence="9">pemeittgr7c</plasmid>
    </source>
</reference>
<accession>A0A859QSW7</accession>
<feature type="region of interest" description="Disordered" evidence="6">
    <location>
        <begin position="1"/>
        <end position="35"/>
    </location>
</feature>
<dbReference type="PRINTS" id="PR00039">
    <property type="entry name" value="HTHLYSR"/>
</dbReference>
<dbReference type="InterPro" id="IPR036390">
    <property type="entry name" value="WH_DNA-bd_sf"/>
</dbReference>
<keyword evidence="5" id="KW-0804">Transcription</keyword>
<name>A0A859QSW7_9HYPH</name>
<evidence type="ECO:0000256" key="6">
    <source>
        <dbReference type="SAM" id="MobiDB-lite"/>
    </source>
</evidence>
<dbReference type="PANTHER" id="PTHR30293:SF0">
    <property type="entry name" value="NITROGEN ASSIMILATION REGULATORY PROTEIN NAC"/>
    <property type="match status" value="1"/>
</dbReference>
<evidence type="ECO:0000256" key="2">
    <source>
        <dbReference type="ARBA" id="ARBA00023015"/>
    </source>
</evidence>
<dbReference type="GO" id="GO:2000142">
    <property type="term" value="P:regulation of DNA-templated transcription initiation"/>
    <property type="evidence" value="ECO:0007669"/>
    <property type="project" value="TreeGrafter"/>
</dbReference>
<protein>
    <submittedName>
        <fullName evidence="8">LysR family transcriptional regulator</fullName>
    </submittedName>
</protein>
<dbReference type="PROSITE" id="PS50931">
    <property type="entry name" value="HTH_LYSR"/>
    <property type="match status" value="1"/>
</dbReference>
<keyword evidence="2" id="KW-0805">Transcription regulation</keyword>
<dbReference type="Pfam" id="PF00126">
    <property type="entry name" value="HTH_1"/>
    <property type="match status" value="1"/>
</dbReference>
<evidence type="ECO:0000313" key="9">
    <source>
        <dbReference type="Proteomes" id="UP000510721"/>
    </source>
</evidence>
<dbReference type="EMBL" id="CP041241">
    <property type="protein sequence ID" value="QLL65770.1"/>
    <property type="molecule type" value="Genomic_DNA"/>
</dbReference>
<dbReference type="InterPro" id="IPR036388">
    <property type="entry name" value="WH-like_DNA-bd_sf"/>
</dbReference>
<dbReference type="GO" id="GO:0003700">
    <property type="term" value="F:DNA-binding transcription factor activity"/>
    <property type="evidence" value="ECO:0007669"/>
    <property type="project" value="InterPro"/>
</dbReference>
<evidence type="ECO:0000256" key="5">
    <source>
        <dbReference type="ARBA" id="ARBA00023163"/>
    </source>
</evidence>
<keyword evidence="4" id="KW-0010">Activator</keyword>
<dbReference type="Gene3D" id="3.40.190.10">
    <property type="entry name" value="Periplasmic binding protein-like II"/>
    <property type="match status" value="2"/>
</dbReference>
<evidence type="ECO:0000256" key="3">
    <source>
        <dbReference type="ARBA" id="ARBA00023125"/>
    </source>
</evidence>
<dbReference type="Proteomes" id="UP000510721">
    <property type="component" value="Plasmid pEmeITTGR7c"/>
</dbReference>
<dbReference type="Pfam" id="PF03466">
    <property type="entry name" value="LysR_substrate"/>
    <property type="match status" value="1"/>
</dbReference>
<dbReference type="SUPFAM" id="SSF46785">
    <property type="entry name" value="Winged helix' DNA-binding domain"/>
    <property type="match status" value="1"/>
</dbReference>
<organism evidence="8 9">
    <name type="scientific">Sinorhizobium mexicanum</name>
    <dbReference type="NCBI Taxonomy" id="375549"/>
    <lineage>
        <taxon>Bacteria</taxon>
        <taxon>Pseudomonadati</taxon>
        <taxon>Pseudomonadota</taxon>
        <taxon>Alphaproteobacteria</taxon>
        <taxon>Hyphomicrobiales</taxon>
        <taxon>Rhizobiaceae</taxon>
        <taxon>Sinorhizobium/Ensifer group</taxon>
        <taxon>Sinorhizobium</taxon>
    </lineage>
</organism>
<keyword evidence="3" id="KW-0238">DNA-binding</keyword>
<dbReference type="Gene3D" id="1.10.10.10">
    <property type="entry name" value="Winged helix-like DNA-binding domain superfamily/Winged helix DNA-binding domain"/>
    <property type="match status" value="1"/>
</dbReference>
<feature type="domain" description="HTH lysR-type" evidence="7">
    <location>
        <begin position="90"/>
        <end position="147"/>
    </location>
</feature>
<comment type="similarity">
    <text evidence="1">Belongs to the LysR transcriptional regulatory family.</text>
</comment>
<dbReference type="PANTHER" id="PTHR30293">
    <property type="entry name" value="TRANSCRIPTIONAL REGULATORY PROTEIN NAC-RELATED"/>
    <property type="match status" value="1"/>
</dbReference>
<evidence type="ECO:0000313" key="8">
    <source>
        <dbReference type="EMBL" id="QLL65770.1"/>
    </source>
</evidence>
<evidence type="ECO:0000256" key="1">
    <source>
        <dbReference type="ARBA" id="ARBA00009437"/>
    </source>
</evidence>
<dbReference type="InterPro" id="IPR005119">
    <property type="entry name" value="LysR_subst-bd"/>
</dbReference>
<gene>
    <name evidence="8" type="ORF">FKV68_31315</name>
</gene>
<proteinExistence type="inferred from homology"/>
<dbReference type="GO" id="GO:0003677">
    <property type="term" value="F:DNA binding"/>
    <property type="evidence" value="ECO:0007669"/>
    <property type="project" value="UniProtKB-KW"/>
</dbReference>
<keyword evidence="8" id="KW-0614">Plasmid</keyword>
<evidence type="ECO:0000256" key="4">
    <source>
        <dbReference type="ARBA" id="ARBA00023159"/>
    </source>
</evidence>
<dbReference type="FunFam" id="1.10.10.10:FF:000001">
    <property type="entry name" value="LysR family transcriptional regulator"/>
    <property type="match status" value="1"/>
</dbReference>
<dbReference type="InterPro" id="IPR000847">
    <property type="entry name" value="LysR_HTH_N"/>
</dbReference>
<dbReference type="KEGG" id="emx:FKV68_31315"/>
<dbReference type="AlphaFoldDB" id="A0A859QSW7"/>
<keyword evidence="9" id="KW-1185">Reference proteome</keyword>
<sequence>MRLVCGRPNRGSGGHRPGTGTCHCQSEKRRSRPDRHDYSIHRLNNRLTLVKKGACVKRYACAVVLAKRGELIPQVRTRSNVVTLWEERHINFRQLTYFRKVVELGNMTAAAETLNVAQPALGSQIKQLEGELGIELLVRHSRGITPTPAGRLLYTHAQHILDDVATAANEVRALKAAKRIELRLGVGRTMSKLLGQDLLADADQTMPDVTVRVVEEGPPTLLHALEAGEVDVAFLNNVGEWSGLKRTAVLEEDLLFVTASSQAAQEESIEFTEALQYDLAIGGERGVLRHIVESEARRLSLDVRIAHEVHSIDSIASGAAAMIMPYSLIAKEVREGTLAARRIIKPALTRTLYMVRRHSEVPVLDDQRVIDHLQRLMDVYLSLVKPWARLLS</sequence>
<evidence type="ECO:0000259" key="7">
    <source>
        <dbReference type="PROSITE" id="PS50931"/>
    </source>
</evidence>
<geneLocation type="plasmid" evidence="9">
    <name>pemeittgr7c</name>
</geneLocation>
<dbReference type="SUPFAM" id="SSF53850">
    <property type="entry name" value="Periplasmic binding protein-like II"/>
    <property type="match status" value="1"/>
</dbReference>